<dbReference type="EMBL" id="VIFK01000428">
    <property type="protein sequence ID" value="TQE94269.1"/>
    <property type="molecule type" value="Genomic_DNA"/>
</dbReference>
<dbReference type="Proteomes" id="UP000315400">
    <property type="component" value="Unassembled WGS sequence"/>
</dbReference>
<protein>
    <recommendedName>
        <fullName evidence="3">ParB/Sulfiredoxin domain-containing protein</fullName>
    </recommendedName>
</protein>
<gene>
    <name evidence="1" type="ORF">FKY71_17735</name>
</gene>
<dbReference type="SUPFAM" id="SSF110849">
    <property type="entry name" value="ParB/Sulfiredoxin"/>
    <property type="match status" value="1"/>
</dbReference>
<evidence type="ECO:0008006" key="3">
    <source>
        <dbReference type="Google" id="ProtNLM"/>
    </source>
</evidence>
<organism evidence="1 2">
    <name type="scientific">Spiribacter salinus</name>
    <dbReference type="NCBI Taxonomy" id="1335746"/>
    <lineage>
        <taxon>Bacteria</taxon>
        <taxon>Pseudomonadati</taxon>
        <taxon>Pseudomonadota</taxon>
        <taxon>Gammaproteobacteria</taxon>
        <taxon>Chromatiales</taxon>
        <taxon>Ectothiorhodospiraceae</taxon>
        <taxon>Spiribacter</taxon>
    </lineage>
</organism>
<name>A0A540VBX9_9GAMM</name>
<comment type="caution">
    <text evidence="1">The sequence shown here is derived from an EMBL/GenBank/DDBJ whole genome shotgun (WGS) entry which is preliminary data.</text>
</comment>
<reference evidence="1 2" key="1">
    <citation type="submission" date="2019-06" db="EMBL/GenBank/DDBJ databases">
        <title>Metagenome assembled Genome of Spiribacter salinus SL48-SHIP from the microbial mat of Salt Lake 48 (Novosibirsk region, Russia).</title>
        <authorList>
            <person name="Shipova A."/>
            <person name="Rozanov A.S."/>
            <person name="Bryanskaya A.V."/>
            <person name="Peltek S.E."/>
        </authorList>
    </citation>
    <scope>NUCLEOTIDE SEQUENCE [LARGE SCALE GENOMIC DNA]</scope>
    <source>
        <strain evidence="1">SL48-SHIP-2</strain>
    </source>
</reference>
<dbReference type="InterPro" id="IPR036086">
    <property type="entry name" value="ParB/Sulfiredoxin_sf"/>
</dbReference>
<sequence>MTPATGATVGGLGPAQVAIAVHSADQMSTGLDQLISGEFRQTHGERLIRSVAPDGTVADGLVFAYEIGPVGGIAAARGIRSLGRQTFASFDDAISFLERRLASRYPNATLRSWVSANEMSFWTAQRGLANPARVDDFVALMRRGEFDWKLLGDAADPAIVYRHGGRYVIDEGHHRFAAALRYAEETGNPGIIDDFLQNAIVREGLPGRTSVDSLVGVTEILP</sequence>
<evidence type="ECO:0000313" key="2">
    <source>
        <dbReference type="Proteomes" id="UP000315400"/>
    </source>
</evidence>
<dbReference type="AlphaFoldDB" id="A0A540VBX9"/>
<evidence type="ECO:0000313" key="1">
    <source>
        <dbReference type="EMBL" id="TQE94269.1"/>
    </source>
</evidence>
<proteinExistence type="predicted"/>
<accession>A0A540VBX9</accession>